<keyword evidence="2" id="KW-1185">Reference proteome</keyword>
<proteinExistence type="predicted"/>
<dbReference type="RefSeq" id="WP_085232141.1">
    <property type="nucleotide sequence ID" value="NZ_AP022613.1"/>
</dbReference>
<accession>A0A1X1THP4</accession>
<protein>
    <submittedName>
        <fullName evidence="1">Uncharacterized protein</fullName>
    </submittedName>
</protein>
<name>A0A1X1THP4_9MYCO</name>
<gene>
    <name evidence="1" type="ORF">MCNS_24720</name>
</gene>
<dbReference type="OrthoDB" id="7554712at2"/>
<dbReference type="AlphaFoldDB" id="A0A1X1THP4"/>
<dbReference type="STRING" id="44010.AWC00_08035"/>
<dbReference type="Proteomes" id="UP000467385">
    <property type="component" value="Chromosome"/>
</dbReference>
<evidence type="ECO:0000313" key="1">
    <source>
        <dbReference type="EMBL" id="BBZ39409.1"/>
    </source>
</evidence>
<evidence type="ECO:0000313" key="2">
    <source>
        <dbReference type="Proteomes" id="UP000467385"/>
    </source>
</evidence>
<dbReference type="EMBL" id="AP022613">
    <property type="protein sequence ID" value="BBZ39409.1"/>
    <property type="molecule type" value="Genomic_DNA"/>
</dbReference>
<sequence length="183" mass="20223">MTTSTNILTDTVLVESKKTATIHAGIDRVDIADWLLHLPDAEYQRCAPPDHIAAGTTTTDDGRPMSINVEQIGGTLMVQHYVAEVHEPHHCRMVSLSDVQVPGGWTKIQVIWDLSVTAVGPASCRYTNQVISYPTSAFLEMLERIGIPFEDAVADRQAATDDHNRRETALYAQSLERKALARN</sequence>
<reference evidence="1 2" key="1">
    <citation type="journal article" date="2019" name="Emerg. Microbes Infect.">
        <title>Comprehensive subspecies identification of 175 nontuberculous mycobacteria species based on 7547 genomic profiles.</title>
        <authorList>
            <person name="Matsumoto Y."/>
            <person name="Kinjo T."/>
            <person name="Motooka D."/>
            <person name="Nabeya D."/>
            <person name="Jung N."/>
            <person name="Uechi K."/>
            <person name="Horii T."/>
            <person name="Iida T."/>
            <person name="Fujita J."/>
            <person name="Nakamura S."/>
        </authorList>
    </citation>
    <scope>NUCLEOTIDE SEQUENCE [LARGE SCALE GENOMIC DNA]</scope>
    <source>
        <strain evidence="1 2">JCM 14738</strain>
    </source>
</reference>
<organism evidence="1 2">
    <name type="scientific">Mycobacterium conspicuum</name>
    <dbReference type="NCBI Taxonomy" id="44010"/>
    <lineage>
        <taxon>Bacteria</taxon>
        <taxon>Bacillati</taxon>
        <taxon>Actinomycetota</taxon>
        <taxon>Actinomycetes</taxon>
        <taxon>Mycobacteriales</taxon>
        <taxon>Mycobacteriaceae</taxon>
        <taxon>Mycobacterium</taxon>
    </lineage>
</organism>